<protein>
    <submittedName>
        <fullName evidence="1">Uncharacterized protein</fullName>
    </submittedName>
</protein>
<comment type="caution">
    <text evidence="1">The sequence shown here is derived from an EMBL/GenBank/DDBJ whole genome shotgun (WGS) entry which is preliminary data.</text>
</comment>
<dbReference type="EMBL" id="AOGX02000015">
    <property type="protein sequence ID" value="EOQ89438.1"/>
    <property type="molecule type" value="Genomic_DNA"/>
</dbReference>
<sequence length="56" mass="6554">MGFELHSGNLEQVLKLLKKEFYWDSNFIREIGISVKVIEELIVLGFELHSGNWDKC</sequence>
<name>A0A5E8HFH5_9LEPT</name>
<evidence type="ECO:0000313" key="2">
    <source>
        <dbReference type="Proteomes" id="UP000013996"/>
    </source>
</evidence>
<gene>
    <name evidence="1" type="ORF">LEP1GSC202_1568</name>
</gene>
<dbReference type="Proteomes" id="UP000013996">
    <property type="component" value="Unassembled WGS sequence"/>
</dbReference>
<reference evidence="1 2" key="1">
    <citation type="submission" date="2013-04" db="EMBL/GenBank/DDBJ databases">
        <authorList>
            <person name="Harkins D.M."/>
            <person name="Durkin A.S."/>
            <person name="Brinkac L.M."/>
            <person name="Haft D.H."/>
            <person name="Selengut J.D."/>
            <person name="Sanka R."/>
            <person name="DePew J."/>
            <person name="Purushe J."/>
            <person name="Hartskeerl R.A."/>
            <person name="Ahmed A."/>
            <person name="van der Linden H."/>
            <person name="Goris M.G.A."/>
            <person name="Vinetz J.M."/>
            <person name="Sutton G.G."/>
            <person name="Nierman W.C."/>
            <person name="Fouts D.E."/>
        </authorList>
    </citation>
    <scope>NUCLEOTIDE SEQUENCE [LARGE SCALE GENOMIC DNA]</scope>
    <source>
        <strain evidence="1 2">Sao Paulo</strain>
    </source>
</reference>
<evidence type="ECO:0000313" key="1">
    <source>
        <dbReference type="EMBL" id="EOQ89438.1"/>
    </source>
</evidence>
<dbReference type="AlphaFoldDB" id="A0A5E8HFH5"/>
<organism evidence="1 2">
    <name type="scientific">Leptospira yanagawae serovar Saopaulo str. Sao Paulo = ATCC 700523</name>
    <dbReference type="NCBI Taxonomy" id="1249483"/>
    <lineage>
        <taxon>Bacteria</taxon>
        <taxon>Pseudomonadati</taxon>
        <taxon>Spirochaetota</taxon>
        <taxon>Spirochaetia</taxon>
        <taxon>Leptospirales</taxon>
        <taxon>Leptospiraceae</taxon>
        <taxon>Leptospira</taxon>
    </lineage>
</organism>
<proteinExistence type="predicted"/>
<accession>A0A5E8HFH5</accession>